<dbReference type="CDD" id="cd01283">
    <property type="entry name" value="cytidine_deaminase"/>
    <property type="match status" value="1"/>
</dbReference>
<evidence type="ECO:0000313" key="17">
    <source>
        <dbReference type="EMBL" id="AKQ46263.1"/>
    </source>
</evidence>
<comment type="function">
    <text evidence="2 15">This enzyme scavenges exogenous and endogenous cytidine and 2'-deoxycytidine for UMP synthesis.</text>
</comment>
<evidence type="ECO:0000256" key="10">
    <source>
        <dbReference type="ARBA" id="ARBA00049252"/>
    </source>
</evidence>
<dbReference type="GO" id="GO:0005829">
    <property type="term" value="C:cytosol"/>
    <property type="evidence" value="ECO:0007669"/>
    <property type="project" value="TreeGrafter"/>
</dbReference>
<evidence type="ECO:0000256" key="3">
    <source>
        <dbReference type="ARBA" id="ARBA00006576"/>
    </source>
</evidence>
<dbReference type="KEGG" id="ruf:TH63_12555"/>
<evidence type="ECO:0000256" key="11">
    <source>
        <dbReference type="ARBA" id="ARBA00049558"/>
    </source>
</evidence>
<dbReference type="GO" id="GO:0042802">
    <property type="term" value="F:identical protein binding"/>
    <property type="evidence" value="ECO:0007669"/>
    <property type="project" value="UniProtKB-ARBA"/>
</dbReference>
<evidence type="ECO:0000256" key="5">
    <source>
        <dbReference type="ARBA" id="ARBA00018266"/>
    </source>
</evidence>
<dbReference type="GO" id="GO:0055086">
    <property type="term" value="P:nucleobase-containing small molecule metabolic process"/>
    <property type="evidence" value="ECO:0007669"/>
    <property type="project" value="UniProtKB-ARBA"/>
</dbReference>
<keyword evidence="8 14" id="KW-0862">Zinc</keyword>
<keyword evidence="18" id="KW-1185">Reference proteome</keyword>
<dbReference type="PROSITE" id="PS00903">
    <property type="entry name" value="CYT_DCMP_DEAMINASES_1"/>
    <property type="match status" value="1"/>
</dbReference>
<dbReference type="PROSITE" id="PS51747">
    <property type="entry name" value="CYT_DCMP_DEAMINASES_2"/>
    <property type="match status" value="1"/>
</dbReference>
<feature type="binding site" evidence="14">
    <location>
        <position position="113"/>
    </location>
    <ligand>
        <name>Zn(2+)</name>
        <dbReference type="ChEBI" id="CHEBI:29105"/>
        <note>catalytic</note>
    </ligand>
</feature>
<dbReference type="InterPro" id="IPR050202">
    <property type="entry name" value="Cyt/Deoxycyt_deaminase"/>
</dbReference>
<protein>
    <recommendedName>
        <fullName evidence="5 15">Cytidine deaminase</fullName>
        <ecNumber evidence="4 15">3.5.4.5</ecNumber>
    </recommendedName>
    <alternativeName>
        <fullName evidence="9 15">Cytidine aminohydrolase</fullName>
    </alternativeName>
</protein>
<dbReference type="InterPro" id="IPR006262">
    <property type="entry name" value="Cyt_deam_tetra"/>
</dbReference>
<dbReference type="GO" id="GO:0072527">
    <property type="term" value="P:pyrimidine-containing compound metabolic process"/>
    <property type="evidence" value="ECO:0007669"/>
    <property type="project" value="UniProtKB-ARBA"/>
</dbReference>
<evidence type="ECO:0000256" key="8">
    <source>
        <dbReference type="ARBA" id="ARBA00022833"/>
    </source>
</evidence>
<dbReference type="SUPFAM" id="SSF53927">
    <property type="entry name" value="Cytidine deaminase-like"/>
    <property type="match status" value="1"/>
</dbReference>
<dbReference type="NCBIfam" id="TIGR01354">
    <property type="entry name" value="cyt_deam_tetra"/>
    <property type="match status" value="1"/>
</dbReference>
<dbReference type="GO" id="GO:0004126">
    <property type="term" value="F:cytidine deaminase activity"/>
    <property type="evidence" value="ECO:0007669"/>
    <property type="project" value="UniProtKB-UniRule"/>
</dbReference>
<dbReference type="PATRIC" id="fig|1379910.4.peg.2723"/>
<comment type="similarity">
    <text evidence="3 15">Belongs to the cytidine and deoxycytidylate deaminase family.</text>
</comment>
<feature type="binding site" evidence="14">
    <location>
        <position position="116"/>
    </location>
    <ligand>
        <name>Zn(2+)</name>
        <dbReference type="ChEBI" id="CHEBI:29105"/>
        <note>catalytic</note>
    </ligand>
</feature>
<dbReference type="InterPro" id="IPR002125">
    <property type="entry name" value="CMP_dCMP_dom"/>
</dbReference>
<evidence type="ECO:0000256" key="15">
    <source>
        <dbReference type="RuleBase" id="RU364006"/>
    </source>
</evidence>
<dbReference type="RefSeq" id="WP_048921231.1">
    <property type="nucleotide sequence ID" value="NZ_CP010777.1"/>
</dbReference>
<reference evidence="17 18" key="1">
    <citation type="submission" date="2015-01" db="EMBL/GenBank/DDBJ databases">
        <title>Rufibacter sp./DG31D/ whole genome sequencing.</title>
        <authorList>
            <person name="Kim M.K."/>
            <person name="Srinivasan S."/>
            <person name="Lee J.-J."/>
        </authorList>
    </citation>
    <scope>NUCLEOTIDE SEQUENCE [LARGE SCALE GENOMIC DNA]</scope>
    <source>
        <strain evidence="17 18">DG31D</strain>
    </source>
</reference>
<evidence type="ECO:0000256" key="6">
    <source>
        <dbReference type="ARBA" id="ARBA00022723"/>
    </source>
</evidence>
<dbReference type="STRING" id="1379910.TH63_12555"/>
<proteinExistence type="inferred from homology"/>
<evidence type="ECO:0000256" key="12">
    <source>
        <dbReference type="PIRSR" id="PIRSR606262-1"/>
    </source>
</evidence>
<keyword evidence="7 15" id="KW-0378">Hydrolase</keyword>
<dbReference type="EMBL" id="CP010777">
    <property type="protein sequence ID" value="AKQ46263.1"/>
    <property type="molecule type" value="Genomic_DNA"/>
</dbReference>
<dbReference type="NCBIfam" id="NF004064">
    <property type="entry name" value="PRK05578.1"/>
    <property type="match status" value="1"/>
</dbReference>
<evidence type="ECO:0000256" key="2">
    <source>
        <dbReference type="ARBA" id="ARBA00003949"/>
    </source>
</evidence>
<evidence type="ECO:0000256" key="9">
    <source>
        <dbReference type="ARBA" id="ARBA00032005"/>
    </source>
</evidence>
<dbReference type="InterPro" id="IPR016192">
    <property type="entry name" value="APOBEC/CMP_deaminase_Zn-bd"/>
</dbReference>
<dbReference type="GO" id="GO:0008270">
    <property type="term" value="F:zinc ion binding"/>
    <property type="evidence" value="ECO:0007669"/>
    <property type="project" value="UniProtKB-UniRule"/>
</dbReference>
<comment type="cofactor">
    <cofactor evidence="1 14 15">
        <name>Zn(2+)</name>
        <dbReference type="ChEBI" id="CHEBI:29105"/>
    </cofactor>
</comment>
<keyword evidence="6 14" id="KW-0479">Metal-binding</keyword>
<feature type="active site" description="Proton donor" evidence="12">
    <location>
        <position position="76"/>
    </location>
</feature>
<evidence type="ECO:0000313" key="18">
    <source>
        <dbReference type="Proteomes" id="UP000036458"/>
    </source>
</evidence>
<accession>A0A0H4VLP6</accession>
<comment type="catalytic activity">
    <reaction evidence="10 15">
        <text>2'-deoxycytidine + H2O + H(+) = 2'-deoxyuridine + NH4(+)</text>
        <dbReference type="Rhea" id="RHEA:13433"/>
        <dbReference type="ChEBI" id="CHEBI:15377"/>
        <dbReference type="ChEBI" id="CHEBI:15378"/>
        <dbReference type="ChEBI" id="CHEBI:15698"/>
        <dbReference type="ChEBI" id="CHEBI:16450"/>
        <dbReference type="ChEBI" id="CHEBI:28938"/>
        <dbReference type="EC" id="3.5.4.5"/>
    </reaction>
</comment>
<dbReference type="PANTHER" id="PTHR11644:SF2">
    <property type="entry name" value="CYTIDINE DEAMINASE"/>
    <property type="match status" value="1"/>
</dbReference>
<comment type="catalytic activity">
    <reaction evidence="11 15">
        <text>cytidine + H2O + H(+) = uridine + NH4(+)</text>
        <dbReference type="Rhea" id="RHEA:16069"/>
        <dbReference type="ChEBI" id="CHEBI:15377"/>
        <dbReference type="ChEBI" id="CHEBI:15378"/>
        <dbReference type="ChEBI" id="CHEBI:16704"/>
        <dbReference type="ChEBI" id="CHEBI:17562"/>
        <dbReference type="ChEBI" id="CHEBI:28938"/>
        <dbReference type="EC" id="3.5.4.5"/>
    </reaction>
</comment>
<evidence type="ECO:0000256" key="14">
    <source>
        <dbReference type="PIRSR" id="PIRSR606262-3"/>
    </source>
</evidence>
<evidence type="ECO:0000256" key="4">
    <source>
        <dbReference type="ARBA" id="ARBA00012783"/>
    </source>
</evidence>
<evidence type="ECO:0000256" key="13">
    <source>
        <dbReference type="PIRSR" id="PIRSR606262-2"/>
    </source>
</evidence>
<dbReference type="OrthoDB" id="9795347at2"/>
<dbReference type="Gene3D" id="3.40.140.10">
    <property type="entry name" value="Cytidine Deaminase, domain 2"/>
    <property type="match status" value="1"/>
</dbReference>
<name>A0A0H4VLP6_9BACT</name>
<evidence type="ECO:0000256" key="7">
    <source>
        <dbReference type="ARBA" id="ARBA00022801"/>
    </source>
</evidence>
<feature type="binding site" evidence="13">
    <location>
        <begin position="63"/>
        <end position="69"/>
    </location>
    <ligand>
        <name>substrate</name>
    </ligand>
</feature>
<dbReference type="InterPro" id="IPR016193">
    <property type="entry name" value="Cytidine_deaminase-like"/>
</dbReference>
<evidence type="ECO:0000259" key="16">
    <source>
        <dbReference type="PROSITE" id="PS51747"/>
    </source>
</evidence>
<dbReference type="PANTHER" id="PTHR11644">
    <property type="entry name" value="CYTIDINE DEAMINASE"/>
    <property type="match status" value="1"/>
</dbReference>
<dbReference type="Pfam" id="PF00383">
    <property type="entry name" value="dCMP_cyt_deam_1"/>
    <property type="match status" value="1"/>
</dbReference>
<feature type="binding site" evidence="14">
    <location>
        <position position="74"/>
    </location>
    <ligand>
        <name>Zn(2+)</name>
        <dbReference type="ChEBI" id="CHEBI:29105"/>
        <note>catalytic</note>
    </ligand>
</feature>
<evidence type="ECO:0000256" key="1">
    <source>
        <dbReference type="ARBA" id="ARBA00001947"/>
    </source>
</evidence>
<organism evidence="17 18">
    <name type="scientific">Rufibacter radiotolerans</name>
    <dbReference type="NCBI Taxonomy" id="1379910"/>
    <lineage>
        <taxon>Bacteria</taxon>
        <taxon>Pseudomonadati</taxon>
        <taxon>Bacteroidota</taxon>
        <taxon>Cytophagia</taxon>
        <taxon>Cytophagales</taxon>
        <taxon>Hymenobacteraceae</taxon>
        <taxon>Rufibacter</taxon>
    </lineage>
</organism>
<dbReference type="Proteomes" id="UP000036458">
    <property type="component" value="Chromosome"/>
</dbReference>
<gene>
    <name evidence="17" type="ORF">TH63_12555</name>
</gene>
<sequence>MTEQVQLNITYEVVSSSDGLTDQERQVLHLAQNATNNAYAPYSNFMVGAALLLSNGSTHQGTNQENAAYPSGLCAERTLLFGVGSNYPAEKIEILAVTARRRHEDFFLPACPCGACRQVMAEYQNRQKSPIKLLMQAADGKIVRFQSVSDLLPFTFSKENL</sequence>
<dbReference type="AlphaFoldDB" id="A0A0H4VLP6"/>
<dbReference type="EC" id="3.5.4.5" evidence="4 15"/>
<feature type="domain" description="CMP/dCMP-type deaminase" evidence="16">
    <location>
        <begin position="22"/>
        <end position="159"/>
    </location>
</feature>